<dbReference type="Proteomes" id="UP001345963">
    <property type="component" value="Unassembled WGS sequence"/>
</dbReference>
<evidence type="ECO:0000313" key="2">
    <source>
        <dbReference type="EMBL" id="MED6260318.1"/>
    </source>
</evidence>
<proteinExistence type="predicted"/>
<keyword evidence="3" id="KW-1185">Reference proteome</keyword>
<feature type="chain" id="PRO_5047416770" evidence="1">
    <location>
        <begin position="28"/>
        <end position="112"/>
    </location>
</feature>
<gene>
    <name evidence="2" type="ORF">ATANTOWER_012939</name>
</gene>
<sequence length="112" mass="12598">MFLNKLLSGMQLGWIWLCLQPSGDIQAKLNLLLHCHPTMGWDVLTFSSGMLNVTEVQPTESDRINLSISLRKSRSNPLPRPGQGIKLRHSVTILSDLHRINLAQSLRQVVCI</sequence>
<evidence type="ECO:0000313" key="3">
    <source>
        <dbReference type="Proteomes" id="UP001345963"/>
    </source>
</evidence>
<accession>A0ABU7CC26</accession>
<comment type="caution">
    <text evidence="2">The sequence shown here is derived from an EMBL/GenBank/DDBJ whole genome shotgun (WGS) entry which is preliminary data.</text>
</comment>
<feature type="signal peptide" evidence="1">
    <location>
        <begin position="1"/>
        <end position="27"/>
    </location>
</feature>
<organism evidence="2 3">
    <name type="scientific">Ataeniobius toweri</name>
    <dbReference type="NCBI Taxonomy" id="208326"/>
    <lineage>
        <taxon>Eukaryota</taxon>
        <taxon>Metazoa</taxon>
        <taxon>Chordata</taxon>
        <taxon>Craniata</taxon>
        <taxon>Vertebrata</taxon>
        <taxon>Euteleostomi</taxon>
        <taxon>Actinopterygii</taxon>
        <taxon>Neopterygii</taxon>
        <taxon>Teleostei</taxon>
        <taxon>Neoteleostei</taxon>
        <taxon>Acanthomorphata</taxon>
        <taxon>Ovalentaria</taxon>
        <taxon>Atherinomorphae</taxon>
        <taxon>Cyprinodontiformes</taxon>
        <taxon>Goodeidae</taxon>
        <taxon>Ataeniobius</taxon>
    </lineage>
</organism>
<evidence type="ECO:0000256" key="1">
    <source>
        <dbReference type="SAM" id="SignalP"/>
    </source>
</evidence>
<keyword evidence="1" id="KW-0732">Signal</keyword>
<reference evidence="2 3" key="1">
    <citation type="submission" date="2021-07" db="EMBL/GenBank/DDBJ databases">
        <authorList>
            <person name="Palmer J.M."/>
        </authorList>
    </citation>
    <scope>NUCLEOTIDE SEQUENCE [LARGE SCALE GENOMIC DNA]</scope>
    <source>
        <strain evidence="2 3">AT_MEX2019</strain>
        <tissue evidence="2">Muscle</tissue>
    </source>
</reference>
<dbReference type="EMBL" id="JAHUTI010088785">
    <property type="protein sequence ID" value="MED6260318.1"/>
    <property type="molecule type" value="Genomic_DNA"/>
</dbReference>
<protein>
    <submittedName>
        <fullName evidence="2">Uncharacterized protein</fullName>
    </submittedName>
</protein>
<name>A0ABU7CC26_9TELE</name>